<evidence type="ECO:0000256" key="2">
    <source>
        <dbReference type="ARBA" id="ARBA00023015"/>
    </source>
</evidence>
<accession>A0A126Q1Y7</accession>
<dbReference type="SUPFAM" id="SSF46785">
    <property type="entry name" value="Winged helix' DNA-binding domain"/>
    <property type="match status" value="1"/>
</dbReference>
<dbReference type="PRINTS" id="PR00039">
    <property type="entry name" value="HTHLYSR"/>
</dbReference>
<name>A0A126Q1Y7_ALTMA</name>
<keyword evidence="2" id="KW-0805">Transcription regulation</keyword>
<proteinExistence type="inferred from homology"/>
<evidence type="ECO:0000256" key="4">
    <source>
        <dbReference type="ARBA" id="ARBA00023163"/>
    </source>
</evidence>
<dbReference type="Proteomes" id="UP000063991">
    <property type="component" value="Chromosome"/>
</dbReference>
<reference evidence="6 7" key="1">
    <citation type="submission" date="2015-12" db="EMBL/GenBank/DDBJ databases">
        <authorList>
            <person name="Shamseldin A."/>
            <person name="Moawad H."/>
            <person name="Abd El-Rahim W.M."/>
            <person name="Sadowsky M.J."/>
        </authorList>
    </citation>
    <scope>NUCLEOTIDE SEQUENCE [LARGE SCALE GENOMIC DNA]</scope>
    <source>
        <strain evidence="6 7">D7</strain>
    </source>
</reference>
<evidence type="ECO:0000313" key="6">
    <source>
        <dbReference type="EMBL" id="AMJ99317.1"/>
    </source>
</evidence>
<dbReference type="AlphaFoldDB" id="A0A126Q1Y7"/>
<protein>
    <submittedName>
        <fullName evidence="6">LysR family transcriptional regulator</fullName>
    </submittedName>
</protein>
<feature type="domain" description="HTH lysR-type" evidence="5">
    <location>
        <begin position="4"/>
        <end position="61"/>
    </location>
</feature>
<dbReference type="RefSeq" id="WP_061095656.1">
    <property type="nucleotide sequence ID" value="NZ_CP014323.1"/>
</dbReference>
<dbReference type="InterPro" id="IPR000847">
    <property type="entry name" value="LysR_HTH_N"/>
</dbReference>
<dbReference type="InterPro" id="IPR058163">
    <property type="entry name" value="LysR-type_TF_proteobact-type"/>
</dbReference>
<evidence type="ECO:0000313" key="7">
    <source>
        <dbReference type="Proteomes" id="UP000063991"/>
    </source>
</evidence>
<dbReference type="InterPro" id="IPR036388">
    <property type="entry name" value="WH-like_DNA-bd_sf"/>
</dbReference>
<dbReference type="Gene3D" id="1.10.10.10">
    <property type="entry name" value="Winged helix-like DNA-binding domain superfamily/Winged helix DNA-binding domain"/>
    <property type="match status" value="1"/>
</dbReference>
<dbReference type="FunFam" id="1.10.10.10:FF:000038">
    <property type="entry name" value="Glycine cleavage system transcriptional activator"/>
    <property type="match status" value="1"/>
</dbReference>
<dbReference type="InterPro" id="IPR005119">
    <property type="entry name" value="LysR_subst-bd"/>
</dbReference>
<gene>
    <name evidence="6" type="ORF">AVL55_14815</name>
</gene>
<dbReference type="GO" id="GO:0006351">
    <property type="term" value="P:DNA-templated transcription"/>
    <property type="evidence" value="ECO:0007669"/>
    <property type="project" value="TreeGrafter"/>
</dbReference>
<keyword evidence="3" id="KW-0238">DNA-binding</keyword>
<dbReference type="SUPFAM" id="SSF53850">
    <property type="entry name" value="Periplasmic binding protein-like II"/>
    <property type="match status" value="1"/>
</dbReference>
<dbReference type="OrthoDB" id="5526340at2"/>
<keyword evidence="4" id="KW-0804">Transcription</keyword>
<dbReference type="PROSITE" id="PS50931">
    <property type="entry name" value="HTH_LYSR"/>
    <property type="match status" value="1"/>
</dbReference>
<evidence type="ECO:0000256" key="3">
    <source>
        <dbReference type="ARBA" id="ARBA00023125"/>
    </source>
</evidence>
<dbReference type="InterPro" id="IPR036390">
    <property type="entry name" value="WH_DNA-bd_sf"/>
</dbReference>
<dbReference type="GO" id="GO:0043565">
    <property type="term" value="F:sequence-specific DNA binding"/>
    <property type="evidence" value="ECO:0007669"/>
    <property type="project" value="TreeGrafter"/>
</dbReference>
<dbReference type="Gene3D" id="3.40.190.10">
    <property type="entry name" value="Periplasmic binding protein-like II"/>
    <property type="match status" value="2"/>
</dbReference>
<evidence type="ECO:0000259" key="5">
    <source>
        <dbReference type="PROSITE" id="PS50931"/>
    </source>
</evidence>
<organism evidence="6 7">
    <name type="scientific">Alteromonas macleodii</name>
    <name type="common">Pseudoalteromonas macleodii</name>
    <dbReference type="NCBI Taxonomy" id="28108"/>
    <lineage>
        <taxon>Bacteria</taxon>
        <taxon>Pseudomonadati</taxon>
        <taxon>Pseudomonadota</taxon>
        <taxon>Gammaproteobacteria</taxon>
        <taxon>Alteromonadales</taxon>
        <taxon>Alteromonadaceae</taxon>
        <taxon>Alteromonas/Salinimonas group</taxon>
        <taxon>Alteromonas</taxon>
    </lineage>
</organism>
<dbReference type="Pfam" id="PF00126">
    <property type="entry name" value="HTH_1"/>
    <property type="match status" value="1"/>
</dbReference>
<comment type="similarity">
    <text evidence="1">Belongs to the LysR transcriptional regulatory family.</text>
</comment>
<dbReference type="Pfam" id="PF03466">
    <property type="entry name" value="LysR_substrate"/>
    <property type="match status" value="1"/>
</dbReference>
<dbReference type="GO" id="GO:0003700">
    <property type="term" value="F:DNA-binding transcription factor activity"/>
    <property type="evidence" value="ECO:0007669"/>
    <property type="project" value="InterPro"/>
</dbReference>
<dbReference type="PANTHER" id="PTHR30537">
    <property type="entry name" value="HTH-TYPE TRANSCRIPTIONAL REGULATOR"/>
    <property type="match status" value="1"/>
</dbReference>
<dbReference type="PANTHER" id="PTHR30537:SF26">
    <property type="entry name" value="GLYCINE CLEAVAGE SYSTEM TRANSCRIPTIONAL ACTIVATOR"/>
    <property type="match status" value="1"/>
</dbReference>
<dbReference type="EMBL" id="CP014323">
    <property type="protein sequence ID" value="AMJ99317.1"/>
    <property type="molecule type" value="Genomic_DNA"/>
</dbReference>
<sequence>MKLPPLRALQCFEAVARLNSFSKAAEHLNVTQSAVSHQVRLLEDYLGETLFNRQGRSFSLTKVGERYFEEVTNSLGNLSNASQMIRHGKSGNLRLALYSSVAVNWLIPKLEDFRYQHPEIEITLNMVGDQPDYNDQFADCFITTNPPERNFVNQFMFTEKLYPVCGKKLWQQLRNKPLPDSLWQHPLLSVQYSDTNESLGDDWLRWCMSGKFELPKDVKINQFSHVLLAAEAARYNLGITLINNYMMDDQDRQQSLVRIPMHELITGDNFYFVYKETRARQPDIMKLGRWLKQQCYELESA</sequence>
<evidence type="ECO:0000256" key="1">
    <source>
        <dbReference type="ARBA" id="ARBA00009437"/>
    </source>
</evidence>